<keyword evidence="2" id="KW-1185">Reference proteome</keyword>
<evidence type="ECO:0000313" key="1">
    <source>
        <dbReference type="EMBL" id="MST96973.1"/>
    </source>
</evidence>
<gene>
    <name evidence="1" type="ORF">FYJ85_07915</name>
</gene>
<comment type="caution">
    <text evidence="1">The sequence shown here is derived from an EMBL/GenBank/DDBJ whole genome shotgun (WGS) entry which is preliminary data.</text>
</comment>
<accession>A0A844G1G1</accession>
<proteinExistence type="predicted"/>
<dbReference type="Pfam" id="PF11288">
    <property type="entry name" value="DUF3089"/>
    <property type="match status" value="1"/>
</dbReference>
<sequence>MNIRKDALMKHWMKYFLFAWFGAALLLVGGCCGGPSDPEAACIREAETNPVDYSDRANWVLLPDRTPEKLEPVDIFYIYPTVYVSRTHPVMHWDSPKMAAKTRNIALQQTGPFSTLGNVYAPFVRQGELHRALADLAERPGRNESMRFGFRDTEEAFRYYLEHWNGGRPFILVGHSQGAYDLLELLKREFREPALQKKLIAAYLIGCPVTDADLAEAPYLKTAEGPLDFGVIVSWNTEAPEAAPSLFTGRPGTRCINPLNWRTDAVEAPASANIGAVFFDGENRVTGEIPGFCSAKVEPVTGALVAVPQFPGQYDSPILGAGIYHMNDIYFFYRNIEVNARDRAANYFNSNERAE</sequence>
<protein>
    <submittedName>
        <fullName evidence="1">DUF3089 domain-containing protein</fullName>
    </submittedName>
</protein>
<dbReference type="SUPFAM" id="SSF53474">
    <property type="entry name" value="alpha/beta-Hydrolases"/>
    <property type="match status" value="1"/>
</dbReference>
<dbReference type="AlphaFoldDB" id="A0A844G1G1"/>
<dbReference type="EMBL" id="VUNS01000006">
    <property type="protein sequence ID" value="MST96973.1"/>
    <property type="molecule type" value="Genomic_DNA"/>
</dbReference>
<reference evidence="1 2" key="1">
    <citation type="submission" date="2019-08" db="EMBL/GenBank/DDBJ databases">
        <title>In-depth cultivation of the pig gut microbiome towards novel bacterial diversity and tailored functional studies.</title>
        <authorList>
            <person name="Wylensek D."/>
            <person name="Hitch T.C.A."/>
            <person name="Clavel T."/>
        </authorList>
    </citation>
    <scope>NUCLEOTIDE SEQUENCE [LARGE SCALE GENOMIC DNA]</scope>
    <source>
        <strain evidence="1 2">BBE-744-WT-12</strain>
    </source>
</reference>
<organism evidence="1 2">
    <name type="scientific">Victivallis lenta</name>
    <dbReference type="NCBI Taxonomy" id="2606640"/>
    <lineage>
        <taxon>Bacteria</taxon>
        <taxon>Pseudomonadati</taxon>
        <taxon>Lentisphaerota</taxon>
        <taxon>Lentisphaeria</taxon>
        <taxon>Victivallales</taxon>
        <taxon>Victivallaceae</taxon>
        <taxon>Victivallis</taxon>
    </lineage>
</organism>
<dbReference type="InterPro" id="IPR029058">
    <property type="entry name" value="AB_hydrolase_fold"/>
</dbReference>
<dbReference type="InterPro" id="IPR021440">
    <property type="entry name" value="DUF3089"/>
</dbReference>
<name>A0A844G1G1_9BACT</name>
<dbReference type="PROSITE" id="PS51257">
    <property type="entry name" value="PROKAR_LIPOPROTEIN"/>
    <property type="match status" value="1"/>
</dbReference>
<dbReference type="Proteomes" id="UP000435649">
    <property type="component" value="Unassembled WGS sequence"/>
</dbReference>
<evidence type="ECO:0000313" key="2">
    <source>
        <dbReference type="Proteomes" id="UP000435649"/>
    </source>
</evidence>